<keyword evidence="9 16" id="KW-0812">Transmembrane</keyword>
<feature type="non-terminal residue" evidence="18">
    <location>
        <position position="1"/>
    </location>
</feature>
<dbReference type="PANTHER" id="PTHR13773">
    <property type="entry name" value="PHOSPHATIDATE CYTIDYLYLTRANSFERASE"/>
    <property type="match status" value="1"/>
</dbReference>
<keyword evidence="10 16" id="KW-0548">Nucleotidyltransferase</keyword>
<evidence type="ECO:0000256" key="9">
    <source>
        <dbReference type="ARBA" id="ARBA00022692"/>
    </source>
</evidence>
<evidence type="ECO:0000256" key="7">
    <source>
        <dbReference type="ARBA" id="ARBA00022516"/>
    </source>
</evidence>
<feature type="transmembrane region" description="Helical" evidence="17">
    <location>
        <begin position="196"/>
        <end position="215"/>
    </location>
</feature>
<evidence type="ECO:0000256" key="4">
    <source>
        <dbReference type="ARBA" id="ARBA00005189"/>
    </source>
</evidence>
<evidence type="ECO:0000256" key="8">
    <source>
        <dbReference type="ARBA" id="ARBA00022679"/>
    </source>
</evidence>
<comment type="pathway">
    <text evidence="3 16">Phospholipid metabolism; CDP-diacylglycerol biosynthesis; CDP-diacylglycerol from sn-glycerol 3-phosphate: step 3/3.</text>
</comment>
<feature type="transmembrane region" description="Helical" evidence="17">
    <location>
        <begin position="12"/>
        <end position="36"/>
    </location>
</feature>
<keyword evidence="12" id="KW-0443">Lipid metabolism</keyword>
<dbReference type="PROSITE" id="PS01315">
    <property type="entry name" value="CDS"/>
    <property type="match status" value="1"/>
</dbReference>
<evidence type="ECO:0000256" key="13">
    <source>
        <dbReference type="ARBA" id="ARBA00023136"/>
    </source>
</evidence>
<accession>A0A4P9XVR9</accession>
<feature type="transmembrane region" description="Helical" evidence="17">
    <location>
        <begin position="158"/>
        <end position="184"/>
    </location>
</feature>
<dbReference type="UniPathway" id="UPA00557">
    <property type="reaction ID" value="UER00614"/>
</dbReference>
<evidence type="ECO:0000256" key="17">
    <source>
        <dbReference type="SAM" id="Phobius"/>
    </source>
</evidence>
<organism evidence="18 19">
    <name type="scientific">Thamnocephalis sphaerospora</name>
    <dbReference type="NCBI Taxonomy" id="78915"/>
    <lineage>
        <taxon>Eukaryota</taxon>
        <taxon>Fungi</taxon>
        <taxon>Fungi incertae sedis</taxon>
        <taxon>Zoopagomycota</taxon>
        <taxon>Zoopagomycotina</taxon>
        <taxon>Zoopagomycetes</taxon>
        <taxon>Zoopagales</taxon>
        <taxon>Sigmoideomycetaceae</taxon>
        <taxon>Thamnocephalis</taxon>
    </lineage>
</organism>
<keyword evidence="14" id="KW-0594">Phospholipid biosynthesis</keyword>
<feature type="transmembrane region" description="Helical" evidence="17">
    <location>
        <begin position="105"/>
        <end position="122"/>
    </location>
</feature>
<comment type="subcellular location">
    <subcellularLocation>
        <location evidence="2">Membrane</location>
        <topology evidence="2">Multi-pass membrane protein</topology>
    </subcellularLocation>
</comment>
<keyword evidence="11 17" id="KW-1133">Transmembrane helix</keyword>
<dbReference type="PANTHER" id="PTHR13773:SF8">
    <property type="entry name" value="PHOSPHATIDATE CYTIDYLYLTRANSFERASE, PHOTORECEPTOR-SPECIFIC"/>
    <property type="match status" value="1"/>
</dbReference>
<dbReference type="Pfam" id="PF01148">
    <property type="entry name" value="CTP_transf_1"/>
    <property type="match status" value="1"/>
</dbReference>
<dbReference type="EC" id="2.7.7.41" evidence="6 16"/>
<keyword evidence="19" id="KW-1185">Reference proteome</keyword>
<comment type="similarity">
    <text evidence="5 16">Belongs to the CDS family.</text>
</comment>
<evidence type="ECO:0000256" key="16">
    <source>
        <dbReference type="RuleBase" id="RU003938"/>
    </source>
</evidence>
<evidence type="ECO:0000256" key="6">
    <source>
        <dbReference type="ARBA" id="ARBA00012487"/>
    </source>
</evidence>
<keyword evidence="7" id="KW-0444">Lipid biosynthesis</keyword>
<keyword evidence="8 16" id="KW-0808">Transferase</keyword>
<keyword evidence="15" id="KW-1208">Phospholipid metabolism</keyword>
<dbReference type="Proteomes" id="UP000271241">
    <property type="component" value="Unassembled WGS sequence"/>
</dbReference>
<dbReference type="STRING" id="78915.A0A4P9XVR9"/>
<dbReference type="OrthoDB" id="10260889at2759"/>
<evidence type="ECO:0000313" key="19">
    <source>
        <dbReference type="Proteomes" id="UP000271241"/>
    </source>
</evidence>
<evidence type="ECO:0000256" key="3">
    <source>
        <dbReference type="ARBA" id="ARBA00005119"/>
    </source>
</evidence>
<proteinExistence type="inferred from homology"/>
<evidence type="ECO:0000256" key="14">
    <source>
        <dbReference type="ARBA" id="ARBA00023209"/>
    </source>
</evidence>
<gene>
    <name evidence="18" type="ORF">THASP1DRAFT_12936</name>
</gene>
<dbReference type="GO" id="GO:0005789">
    <property type="term" value="C:endoplasmic reticulum membrane"/>
    <property type="evidence" value="ECO:0007669"/>
    <property type="project" value="TreeGrafter"/>
</dbReference>
<evidence type="ECO:0000256" key="11">
    <source>
        <dbReference type="ARBA" id="ARBA00022989"/>
    </source>
</evidence>
<feature type="transmembrane region" description="Helical" evidence="17">
    <location>
        <begin position="65"/>
        <end position="85"/>
    </location>
</feature>
<evidence type="ECO:0000256" key="10">
    <source>
        <dbReference type="ARBA" id="ARBA00022695"/>
    </source>
</evidence>
<sequence>KKWRNFSVRTLWTLIMIGSFFLIMAAGHFWVVLMVIGIQTTVYKEVISIAHVPTKERKLPWFRSINWYFLMATNYFLYGESLIQYFRQHMLVDAFLLPLATHHRFISFIVYMAGFVVFVANLKKGHYVFQFTQFAWTHMTLLLVVVQAHFIINNIFEGMFWFFISTALVITNDIFAYICGFFWGRTPLIQLSPKKTVEGFLGGWVCTMIWGVIFTEVLLRMPYMLCPAHDLTTSAWTFNRAACDLNPVFVPVPVHLGPWLSALLRRFFIDVRYLNIAPIHWHVLFFACFASFVAPFGGFFASGLKRAFKIKDFGDSIPGHGGLTDRMDCQFLMGNFVHIYYQSFIKISSLTVGAVLHTIVTGLTANDQLELLQRLHTYLVSQEILEERGSIAI</sequence>
<dbReference type="PIRSF" id="PIRSF018269">
    <property type="entry name" value="PC_trans_euk"/>
    <property type="match status" value="1"/>
</dbReference>
<dbReference type="InterPro" id="IPR016720">
    <property type="entry name" value="PC_Trfase_euk"/>
</dbReference>
<protein>
    <recommendedName>
        <fullName evidence="6 16">Phosphatidate cytidylyltransferase</fullName>
        <ecNumber evidence="6 16">2.7.7.41</ecNumber>
    </recommendedName>
</protein>
<name>A0A4P9XVR9_9FUNG</name>
<dbReference type="EMBL" id="KZ992456">
    <property type="protein sequence ID" value="RKP10374.1"/>
    <property type="molecule type" value="Genomic_DNA"/>
</dbReference>
<comment type="pathway">
    <text evidence="4">Lipid metabolism.</text>
</comment>
<dbReference type="AlphaFoldDB" id="A0A4P9XVR9"/>
<evidence type="ECO:0000256" key="2">
    <source>
        <dbReference type="ARBA" id="ARBA00004141"/>
    </source>
</evidence>
<comment type="catalytic activity">
    <reaction evidence="1 16">
        <text>a 1,2-diacyl-sn-glycero-3-phosphate + CTP + H(+) = a CDP-1,2-diacyl-sn-glycerol + diphosphate</text>
        <dbReference type="Rhea" id="RHEA:16229"/>
        <dbReference type="ChEBI" id="CHEBI:15378"/>
        <dbReference type="ChEBI" id="CHEBI:33019"/>
        <dbReference type="ChEBI" id="CHEBI:37563"/>
        <dbReference type="ChEBI" id="CHEBI:58332"/>
        <dbReference type="ChEBI" id="CHEBI:58608"/>
        <dbReference type="EC" id="2.7.7.41"/>
    </reaction>
</comment>
<feature type="transmembrane region" description="Helical" evidence="17">
    <location>
        <begin position="279"/>
        <end position="301"/>
    </location>
</feature>
<evidence type="ECO:0000256" key="5">
    <source>
        <dbReference type="ARBA" id="ARBA00010185"/>
    </source>
</evidence>
<feature type="transmembrane region" description="Helical" evidence="17">
    <location>
        <begin position="134"/>
        <end position="152"/>
    </location>
</feature>
<keyword evidence="13 17" id="KW-0472">Membrane</keyword>
<dbReference type="GO" id="GO:0016024">
    <property type="term" value="P:CDP-diacylglycerol biosynthetic process"/>
    <property type="evidence" value="ECO:0007669"/>
    <property type="project" value="UniProtKB-UniPathway"/>
</dbReference>
<evidence type="ECO:0000256" key="1">
    <source>
        <dbReference type="ARBA" id="ARBA00001698"/>
    </source>
</evidence>
<evidence type="ECO:0000256" key="15">
    <source>
        <dbReference type="ARBA" id="ARBA00023264"/>
    </source>
</evidence>
<reference evidence="19" key="1">
    <citation type="journal article" date="2018" name="Nat. Microbiol.">
        <title>Leveraging single-cell genomics to expand the fungal tree of life.</title>
        <authorList>
            <person name="Ahrendt S.R."/>
            <person name="Quandt C.A."/>
            <person name="Ciobanu D."/>
            <person name="Clum A."/>
            <person name="Salamov A."/>
            <person name="Andreopoulos B."/>
            <person name="Cheng J.F."/>
            <person name="Woyke T."/>
            <person name="Pelin A."/>
            <person name="Henrissat B."/>
            <person name="Reynolds N.K."/>
            <person name="Benny G.L."/>
            <person name="Smith M.E."/>
            <person name="James T.Y."/>
            <person name="Grigoriev I.V."/>
        </authorList>
    </citation>
    <scope>NUCLEOTIDE SEQUENCE [LARGE SCALE GENOMIC DNA]</scope>
    <source>
        <strain evidence="19">RSA 1356</strain>
    </source>
</reference>
<dbReference type="InterPro" id="IPR000374">
    <property type="entry name" value="PC_trans"/>
</dbReference>
<evidence type="ECO:0000313" key="18">
    <source>
        <dbReference type="EMBL" id="RKP10374.1"/>
    </source>
</evidence>
<evidence type="ECO:0000256" key="12">
    <source>
        <dbReference type="ARBA" id="ARBA00023098"/>
    </source>
</evidence>
<dbReference type="GO" id="GO:0004605">
    <property type="term" value="F:phosphatidate cytidylyltransferase activity"/>
    <property type="evidence" value="ECO:0007669"/>
    <property type="project" value="UniProtKB-EC"/>
</dbReference>